<evidence type="ECO:0000256" key="8">
    <source>
        <dbReference type="SAM" id="Phobius"/>
    </source>
</evidence>
<keyword evidence="3 8" id="KW-0812">Transmembrane</keyword>
<protein>
    <recommendedName>
        <fullName evidence="6">Solute carrier family 35 member F5</fullName>
    </recommendedName>
</protein>
<evidence type="ECO:0000256" key="4">
    <source>
        <dbReference type="ARBA" id="ARBA00022989"/>
    </source>
</evidence>
<name>A0A9P0ADC8_BEMTA</name>
<keyword evidence="5 8" id="KW-0472">Membrane</keyword>
<feature type="transmembrane region" description="Helical" evidence="8">
    <location>
        <begin position="279"/>
        <end position="299"/>
    </location>
</feature>
<evidence type="ECO:0000256" key="1">
    <source>
        <dbReference type="ARBA" id="ARBA00004141"/>
    </source>
</evidence>
<comment type="similarity">
    <text evidence="2">Belongs to the SLC35F solute transporter family.</text>
</comment>
<feature type="transmembrane region" description="Helical" evidence="8">
    <location>
        <begin position="251"/>
        <end position="267"/>
    </location>
</feature>
<evidence type="ECO:0000256" key="3">
    <source>
        <dbReference type="ARBA" id="ARBA00022692"/>
    </source>
</evidence>
<sequence>MRDMPLQGLQHFETLPGMLNKSKRLLLGFFILLIVDFVWVSSSELTKQFFQEENIENPFFCTYVKTCLLTFYLLGAYFSSQWREQCNKSPDYLHLDSEIEDDGTPLDAHANLSPPIFVPIKQNRTPTSGTEESDDGSQNKAVRFSKVAEVRHMSEHDAKAALFARLSYHASLRAGETNRYLSERFKMEQSLKLSFVFCFLWFLANYTYQAAVSRIGTQMLVIVASFSSLFTLIFSPIFSSNSNDRITLSKTLATLICIIGLGLVSFANESSKGSSVSSSLAQCLAVFSAFFYSLCLVFLKKHMEQEERLINLQLFFGFIGLYTVLLLWPLFFLLHYSEWETFKWPSKHQWLFLFINGLVSTMFSQVLWLWSCFLTSPLIAATAIALTVPLESMIDIFFYNVSYASMFYIGALLIISSYFSLFFMAHLQNKDPVLELISNFVCLFKRTKIVRISESDMEQRESLIGVVDCDTNDEHEA</sequence>
<dbReference type="Proteomes" id="UP001152759">
    <property type="component" value="Chromosome 6"/>
</dbReference>
<feature type="transmembrane region" description="Helical" evidence="8">
    <location>
        <begin position="311"/>
        <end position="331"/>
    </location>
</feature>
<accession>A0A9P0ADC8</accession>
<feature type="transmembrane region" description="Helical" evidence="8">
    <location>
        <begin position="62"/>
        <end position="79"/>
    </location>
</feature>
<feature type="region of interest" description="Disordered" evidence="7">
    <location>
        <begin position="118"/>
        <end position="138"/>
    </location>
</feature>
<dbReference type="SUPFAM" id="SSF103481">
    <property type="entry name" value="Multidrug resistance efflux transporter EmrE"/>
    <property type="match status" value="1"/>
</dbReference>
<feature type="transmembrane region" description="Helical" evidence="8">
    <location>
        <begin position="25"/>
        <end position="42"/>
    </location>
</feature>
<dbReference type="GO" id="GO:0016020">
    <property type="term" value="C:membrane"/>
    <property type="evidence" value="ECO:0007669"/>
    <property type="project" value="UniProtKB-SubCell"/>
</dbReference>
<keyword evidence="10" id="KW-1185">Reference proteome</keyword>
<proteinExistence type="inferred from homology"/>
<evidence type="ECO:0000313" key="10">
    <source>
        <dbReference type="Proteomes" id="UP001152759"/>
    </source>
</evidence>
<gene>
    <name evidence="9" type="ORF">BEMITA_LOCUS10597</name>
</gene>
<feature type="compositionally biased region" description="Polar residues" evidence="7">
    <location>
        <begin position="122"/>
        <end position="138"/>
    </location>
</feature>
<reference evidence="9" key="1">
    <citation type="submission" date="2021-12" db="EMBL/GenBank/DDBJ databases">
        <authorList>
            <person name="King R."/>
        </authorList>
    </citation>
    <scope>NUCLEOTIDE SEQUENCE</scope>
</reference>
<feature type="transmembrane region" description="Helical" evidence="8">
    <location>
        <begin position="220"/>
        <end position="239"/>
    </location>
</feature>
<dbReference type="PANTHER" id="PTHR23051:SF0">
    <property type="entry name" value="SOLUTE CARRIER FAMILY 35 MEMBER F5"/>
    <property type="match status" value="1"/>
</dbReference>
<dbReference type="EMBL" id="OU963867">
    <property type="protein sequence ID" value="CAH0392038.1"/>
    <property type="molecule type" value="Genomic_DNA"/>
</dbReference>
<dbReference type="InterPro" id="IPR037185">
    <property type="entry name" value="EmrE-like"/>
</dbReference>
<dbReference type="AlphaFoldDB" id="A0A9P0ADC8"/>
<evidence type="ECO:0000256" key="5">
    <source>
        <dbReference type="ARBA" id="ARBA00023136"/>
    </source>
</evidence>
<organism evidence="9 10">
    <name type="scientific">Bemisia tabaci</name>
    <name type="common">Sweetpotato whitefly</name>
    <name type="synonym">Aleurodes tabaci</name>
    <dbReference type="NCBI Taxonomy" id="7038"/>
    <lineage>
        <taxon>Eukaryota</taxon>
        <taxon>Metazoa</taxon>
        <taxon>Ecdysozoa</taxon>
        <taxon>Arthropoda</taxon>
        <taxon>Hexapoda</taxon>
        <taxon>Insecta</taxon>
        <taxon>Pterygota</taxon>
        <taxon>Neoptera</taxon>
        <taxon>Paraneoptera</taxon>
        <taxon>Hemiptera</taxon>
        <taxon>Sternorrhyncha</taxon>
        <taxon>Aleyrodoidea</taxon>
        <taxon>Aleyrodidae</taxon>
        <taxon>Aleyrodinae</taxon>
        <taxon>Bemisia</taxon>
    </lineage>
</organism>
<evidence type="ECO:0000313" key="9">
    <source>
        <dbReference type="EMBL" id="CAH0392038.1"/>
    </source>
</evidence>
<dbReference type="PANTHER" id="PTHR23051">
    <property type="entry name" value="SOLUTE CARRIER FAMILY 35, MEMBER F5"/>
    <property type="match status" value="1"/>
</dbReference>
<evidence type="ECO:0000256" key="2">
    <source>
        <dbReference type="ARBA" id="ARBA00007863"/>
    </source>
</evidence>
<dbReference type="OrthoDB" id="10041630at2759"/>
<comment type="subcellular location">
    <subcellularLocation>
        <location evidence="1">Membrane</location>
        <topology evidence="1">Multi-pass membrane protein</topology>
    </subcellularLocation>
</comment>
<evidence type="ECO:0000256" key="7">
    <source>
        <dbReference type="SAM" id="MobiDB-lite"/>
    </source>
</evidence>
<dbReference type="KEGG" id="btab:109043977"/>
<evidence type="ECO:0000256" key="6">
    <source>
        <dbReference type="ARBA" id="ARBA00040744"/>
    </source>
</evidence>
<keyword evidence="4 8" id="KW-1133">Transmembrane helix</keyword>
<feature type="transmembrane region" description="Helical" evidence="8">
    <location>
        <begin position="191"/>
        <end position="208"/>
    </location>
</feature>
<feature type="transmembrane region" description="Helical" evidence="8">
    <location>
        <begin position="405"/>
        <end position="425"/>
    </location>
</feature>